<organism evidence="2">
    <name type="scientific">Anopheles coluzzii</name>
    <name type="common">African malaria mosquito</name>
    <dbReference type="NCBI Taxonomy" id="1518534"/>
    <lineage>
        <taxon>Eukaryota</taxon>
        <taxon>Metazoa</taxon>
        <taxon>Ecdysozoa</taxon>
        <taxon>Arthropoda</taxon>
        <taxon>Hexapoda</taxon>
        <taxon>Insecta</taxon>
        <taxon>Pterygota</taxon>
        <taxon>Neoptera</taxon>
        <taxon>Endopterygota</taxon>
        <taxon>Diptera</taxon>
        <taxon>Nematocera</taxon>
        <taxon>Culicoidea</taxon>
        <taxon>Culicidae</taxon>
        <taxon>Anophelinae</taxon>
        <taxon>Anopheles</taxon>
    </lineage>
</organism>
<feature type="compositionally biased region" description="Basic and acidic residues" evidence="1">
    <location>
        <begin position="91"/>
        <end position="101"/>
    </location>
</feature>
<evidence type="ECO:0000313" key="2">
    <source>
        <dbReference type="EnsemblMetazoa" id="ACOM036377-PA.1"/>
    </source>
</evidence>
<proteinExistence type="predicted"/>
<accession>A0A8W7PR95</accession>
<dbReference type="EnsemblMetazoa" id="ACOM036377-RA">
    <property type="protein sequence ID" value="ACOM036377-PA.1"/>
    <property type="gene ID" value="ACOM036377"/>
</dbReference>
<protein>
    <submittedName>
        <fullName evidence="2">Uncharacterized protein</fullName>
    </submittedName>
</protein>
<sequence>MCTSTAIVYIETETMQQAKLIVAQHQGKPLTIDGISYPLPILLEDGATKMRLHELPPYVTRTEIEAAMYCFGKVVSITEMEYGPDSKVPGKNRDYRGKDHP</sequence>
<dbReference type="Proteomes" id="UP000075882">
    <property type="component" value="Unassembled WGS sequence"/>
</dbReference>
<feature type="region of interest" description="Disordered" evidence="1">
    <location>
        <begin position="82"/>
        <end position="101"/>
    </location>
</feature>
<dbReference type="AlphaFoldDB" id="A0A8W7PR95"/>
<evidence type="ECO:0000256" key="1">
    <source>
        <dbReference type="SAM" id="MobiDB-lite"/>
    </source>
</evidence>
<reference evidence="2" key="1">
    <citation type="submission" date="2022-08" db="UniProtKB">
        <authorList>
            <consortium name="EnsemblMetazoa"/>
        </authorList>
    </citation>
    <scope>IDENTIFICATION</scope>
</reference>
<name>A0A8W7PR95_ANOCL</name>